<gene>
    <name evidence="14" type="ORF">CCM_09655</name>
</gene>
<keyword evidence="7" id="KW-0679">Respiratory chain</keyword>
<dbReference type="PANTHER" id="PTHR20900:SF0">
    <property type="entry name" value="NADH DEHYDROGENASE [UBIQUINONE] 1 BETA SUBCOMPLEX SUBUNIT 7"/>
    <property type="match status" value="1"/>
</dbReference>
<evidence type="ECO:0000256" key="5">
    <source>
        <dbReference type="ARBA" id="ARBA00018677"/>
    </source>
</evidence>
<dbReference type="InterPro" id="IPR008698">
    <property type="entry name" value="NDUB7"/>
</dbReference>
<dbReference type="Pfam" id="PF05676">
    <property type="entry name" value="NDUF_B7"/>
    <property type="match status" value="1"/>
</dbReference>
<dbReference type="Proteomes" id="UP000001610">
    <property type="component" value="Unassembled WGS sequence"/>
</dbReference>
<dbReference type="GO" id="GO:0005743">
    <property type="term" value="C:mitochondrial inner membrane"/>
    <property type="evidence" value="ECO:0007669"/>
    <property type="project" value="UniProtKB-SubCell"/>
</dbReference>
<dbReference type="InParanoid" id="G3JV18"/>
<dbReference type="GO" id="GO:0005758">
    <property type="term" value="C:mitochondrial intermembrane space"/>
    <property type="evidence" value="ECO:0007669"/>
    <property type="project" value="UniProtKB-SubCell"/>
</dbReference>
<keyword evidence="12" id="KW-1015">Disulfide bond</keyword>
<dbReference type="VEuPathDB" id="FungiDB:CCM_09655"/>
<dbReference type="AlphaFoldDB" id="G3JV18"/>
<accession>G3JV18</accession>
<evidence type="ECO:0000256" key="9">
    <source>
        <dbReference type="ARBA" id="ARBA00022982"/>
    </source>
</evidence>
<evidence type="ECO:0000256" key="6">
    <source>
        <dbReference type="ARBA" id="ARBA00022448"/>
    </source>
</evidence>
<keyword evidence="11" id="KW-0472">Membrane</keyword>
<keyword evidence="15" id="KW-1185">Reference proteome</keyword>
<sequence>MWSKYNSDERCAVNLQTWFIVGQLDNHGGAHRESLWDTLSDVPTATAFHGACDTGQEQERPRRLVPCVQGCGRESANRGRQQNAHDSSTERSVPDAAVASSWIFLDGGGCVVAADYWAGTLDRGMNESLTNAVCEHPTPHLCQPIGRTLSAKQRLKSSQSNGNLSPRRQFRSCAGLDDQAGDSIDPRPSWRPRQLPMRVNIAEATREEMSEARLPHAYRDSCAHLLIPLNRCRKSTWYAPWKCEYVEFKKRVAKMDELRESKEGARSN</sequence>
<dbReference type="GeneID" id="18171657"/>
<comment type="similarity">
    <text evidence="4">Belongs to the complex I NDUFB7 subunit family.</text>
</comment>
<feature type="region of interest" description="Disordered" evidence="13">
    <location>
        <begin position="73"/>
        <end position="92"/>
    </location>
</feature>
<keyword evidence="9" id="KW-0249">Electron transport</keyword>
<evidence type="ECO:0000256" key="3">
    <source>
        <dbReference type="ARBA" id="ARBA00004637"/>
    </source>
</evidence>
<keyword evidence="8" id="KW-0999">Mitochondrion inner membrane</keyword>
<evidence type="ECO:0000256" key="2">
    <source>
        <dbReference type="ARBA" id="ARBA00004569"/>
    </source>
</evidence>
<evidence type="ECO:0000256" key="4">
    <source>
        <dbReference type="ARBA" id="ARBA00008006"/>
    </source>
</evidence>
<name>G3JV18_CORMM</name>
<evidence type="ECO:0000256" key="1">
    <source>
        <dbReference type="ARBA" id="ARBA00003195"/>
    </source>
</evidence>
<evidence type="ECO:0000256" key="12">
    <source>
        <dbReference type="ARBA" id="ARBA00023157"/>
    </source>
</evidence>
<dbReference type="KEGG" id="cmt:CCM_09655"/>
<keyword evidence="10" id="KW-0496">Mitochondrion</keyword>
<evidence type="ECO:0000256" key="7">
    <source>
        <dbReference type="ARBA" id="ARBA00022660"/>
    </source>
</evidence>
<evidence type="ECO:0000313" key="15">
    <source>
        <dbReference type="Proteomes" id="UP000001610"/>
    </source>
</evidence>
<evidence type="ECO:0000313" key="14">
    <source>
        <dbReference type="EMBL" id="EGX87694.1"/>
    </source>
</evidence>
<evidence type="ECO:0000256" key="13">
    <source>
        <dbReference type="SAM" id="MobiDB-lite"/>
    </source>
</evidence>
<comment type="function">
    <text evidence="1">Accessory subunit of the mitochondrial membrane respiratory chain NADH dehydrogenase (Complex I), that is believed not to be involved in catalysis. Complex I functions in the transfer of electrons from NADH to the respiratory chain. The immediate electron acceptor for the enzyme is believed to be ubiquinone.</text>
</comment>
<dbReference type="EMBL" id="JH126408">
    <property type="protein sequence ID" value="EGX87694.1"/>
    <property type="molecule type" value="Genomic_DNA"/>
</dbReference>
<dbReference type="STRING" id="983644.G3JV18"/>
<reference evidence="14 15" key="1">
    <citation type="journal article" date="2011" name="Genome Biol.">
        <title>Genome sequence of the insect pathogenic fungus Cordyceps militaris, a valued traditional Chinese medicine.</title>
        <authorList>
            <person name="Zheng P."/>
            <person name="Xia Y."/>
            <person name="Xiao G."/>
            <person name="Xiong C."/>
            <person name="Hu X."/>
            <person name="Zhang S."/>
            <person name="Zheng H."/>
            <person name="Huang Y."/>
            <person name="Zhou Y."/>
            <person name="Wang S."/>
            <person name="Zhao G.P."/>
            <person name="Liu X."/>
            <person name="St Leger R.J."/>
            <person name="Wang C."/>
        </authorList>
    </citation>
    <scope>NUCLEOTIDE SEQUENCE [LARGE SCALE GENOMIC DNA]</scope>
    <source>
        <strain evidence="14 15">CM01</strain>
    </source>
</reference>
<keyword evidence="6" id="KW-0813">Transport</keyword>
<dbReference type="OrthoDB" id="268414at2759"/>
<dbReference type="eggNOG" id="KOG3468">
    <property type="taxonomic scope" value="Eukaryota"/>
</dbReference>
<dbReference type="RefSeq" id="XP_006674851.1">
    <property type="nucleotide sequence ID" value="XM_006674788.1"/>
</dbReference>
<organism evidence="14 15">
    <name type="scientific">Cordyceps militaris (strain CM01)</name>
    <name type="common">Caterpillar fungus</name>
    <dbReference type="NCBI Taxonomy" id="983644"/>
    <lineage>
        <taxon>Eukaryota</taxon>
        <taxon>Fungi</taxon>
        <taxon>Dikarya</taxon>
        <taxon>Ascomycota</taxon>
        <taxon>Pezizomycotina</taxon>
        <taxon>Sordariomycetes</taxon>
        <taxon>Hypocreomycetidae</taxon>
        <taxon>Hypocreales</taxon>
        <taxon>Cordycipitaceae</taxon>
        <taxon>Cordyceps</taxon>
    </lineage>
</organism>
<dbReference type="PANTHER" id="PTHR20900">
    <property type="entry name" value="NADH:UBIQUINONE OXIDOREDUCTASE B18-LIKE SUBUNIT"/>
    <property type="match status" value="1"/>
</dbReference>
<comment type="subcellular location">
    <subcellularLocation>
        <location evidence="3">Mitochondrion inner membrane</location>
        <topology evidence="3">Peripheral membrane protein</topology>
    </subcellularLocation>
    <subcellularLocation>
        <location evidence="2">Mitochondrion intermembrane space</location>
    </subcellularLocation>
</comment>
<dbReference type="HOGENOM" id="CLU_1038348_0_0_1"/>
<evidence type="ECO:0000256" key="8">
    <source>
        <dbReference type="ARBA" id="ARBA00022792"/>
    </source>
</evidence>
<proteinExistence type="inferred from homology"/>
<protein>
    <recommendedName>
        <fullName evidence="5">NADH dehydrogenase [ubiquinone] 1 beta subcomplex subunit 7</fullName>
    </recommendedName>
</protein>
<evidence type="ECO:0000256" key="11">
    <source>
        <dbReference type="ARBA" id="ARBA00023136"/>
    </source>
</evidence>
<keyword evidence="14" id="KW-0830">Ubiquinone</keyword>
<evidence type="ECO:0000256" key="10">
    <source>
        <dbReference type="ARBA" id="ARBA00023128"/>
    </source>
</evidence>